<evidence type="ECO:0000313" key="1">
    <source>
        <dbReference type="EMBL" id="MPD00721.1"/>
    </source>
</evidence>
<dbReference type="EMBL" id="VSRR010124082">
    <property type="protein sequence ID" value="MPD00721.1"/>
    <property type="molecule type" value="Genomic_DNA"/>
</dbReference>
<sequence length="71" mass="7955">MNSLPRVVTRPFTWSNSSRRRTATLSTGKRVQVAGSRGLDVAGRAWTLQDKNFSRFILNPDATNVHPRTSL</sequence>
<keyword evidence="2" id="KW-1185">Reference proteome</keyword>
<reference evidence="1 2" key="1">
    <citation type="submission" date="2019-05" db="EMBL/GenBank/DDBJ databases">
        <title>Another draft genome of Portunus trituberculatus and its Hox gene families provides insights of decapod evolution.</title>
        <authorList>
            <person name="Jeong J.-H."/>
            <person name="Song I."/>
            <person name="Kim S."/>
            <person name="Choi T."/>
            <person name="Kim D."/>
            <person name="Ryu S."/>
            <person name="Kim W."/>
        </authorList>
    </citation>
    <scope>NUCLEOTIDE SEQUENCE [LARGE SCALE GENOMIC DNA]</scope>
    <source>
        <tissue evidence="1">Muscle</tissue>
    </source>
</reference>
<comment type="caution">
    <text evidence="1">The sequence shown here is derived from an EMBL/GenBank/DDBJ whole genome shotgun (WGS) entry which is preliminary data.</text>
</comment>
<dbReference type="Proteomes" id="UP000324222">
    <property type="component" value="Unassembled WGS sequence"/>
</dbReference>
<gene>
    <name evidence="1" type="ORF">E2C01_096214</name>
</gene>
<dbReference type="AlphaFoldDB" id="A0A5B7JV16"/>
<organism evidence="1 2">
    <name type="scientific">Portunus trituberculatus</name>
    <name type="common">Swimming crab</name>
    <name type="synonym">Neptunus trituberculatus</name>
    <dbReference type="NCBI Taxonomy" id="210409"/>
    <lineage>
        <taxon>Eukaryota</taxon>
        <taxon>Metazoa</taxon>
        <taxon>Ecdysozoa</taxon>
        <taxon>Arthropoda</taxon>
        <taxon>Crustacea</taxon>
        <taxon>Multicrustacea</taxon>
        <taxon>Malacostraca</taxon>
        <taxon>Eumalacostraca</taxon>
        <taxon>Eucarida</taxon>
        <taxon>Decapoda</taxon>
        <taxon>Pleocyemata</taxon>
        <taxon>Brachyura</taxon>
        <taxon>Eubrachyura</taxon>
        <taxon>Portunoidea</taxon>
        <taxon>Portunidae</taxon>
        <taxon>Portuninae</taxon>
        <taxon>Portunus</taxon>
    </lineage>
</organism>
<accession>A0A5B7JV16</accession>
<proteinExistence type="predicted"/>
<name>A0A5B7JV16_PORTR</name>
<protein>
    <submittedName>
        <fullName evidence="1">Uncharacterized protein</fullName>
    </submittedName>
</protein>
<evidence type="ECO:0000313" key="2">
    <source>
        <dbReference type="Proteomes" id="UP000324222"/>
    </source>
</evidence>